<evidence type="ECO:0000313" key="2">
    <source>
        <dbReference type="Proteomes" id="UP001531129"/>
    </source>
</evidence>
<accession>A0ABU8CXP7</accession>
<comment type="caution">
    <text evidence="1">The sequence shown here is derived from an EMBL/GenBank/DDBJ whole genome shotgun (WGS) entry which is preliminary data.</text>
</comment>
<organism evidence="1 2">
    <name type="scientific">Rhizobium aouanii</name>
    <dbReference type="NCBI Taxonomy" id="3118145"/>
    <lineage>
        <taxon>Bacteria</taxon>
        <taxon>Pseudomonadati</taxon>
        <taxon>Pseudomonadota</taxon>
        <taxon>Alphaproteobacteria</taxon>
        <taxon>Hyphomicrobiales</taxon>
        <taxon>Rhizobiaceae</taxon>
        <taxon>Rhizobium/Agrobacterium group</taxon>
        <taxon>Rhizobium</taxon>
    </lineage>
</organism>
<sequence>MELKASIERRYPWTSAKGSEIREAICVLCTRMLGSGLLDGDAEKKLCSENPNAFWQQLSEILLADQLIKAGLKPLHQEPGPDFLVDLGEGRLWIEVVTPEPKGLPDDWSNHVSGNVVSLPHEEILLRWTSAIKEKAEKLLGRVDRKTGKRIPGYLEKRIVTSSDAYVIAINGRLLRGFGGAIPELHGISQLPYAVEATFAVGPLQVTIDRQTLQQVGSGLQHRTYIAKPKGAAVPADTFFDPEFSPISALWAVDVDELLAIGETRPMVVVHNPLAAVKLDRKTLPAQSEYFLTEGDGYYEVQRADGSLADQPAKSDEISIDLTLPGR</sequence>
<reference evidence="1 2" key="1">
    <citation type="submission" date="2024-01" db="EMBL/GenBank/DDBJ databases">
        <title>Draft genome sequences of three bacterial strains isolated from Acacia saligna represent a potential new species within the genus Rhizobium.</title>
        <authorList>
            <person name="Tambong J.T."/>
            <person name="Mnasri B."/>
        </authorList>
    </citation>
    <scope>NUCLEOTIDE SEQUENCE [LARGE SCALE GENOMIC DNA]</scope>
    <source>
        <strain evidence="1 2">1AS12I</strain>
    </source>
</reference>
<keyword evidence="2" id="KW-1185">Reference proteome</keyword>
<name>A0ABU8CXP7_9HYPH</name>
<dbReference type="EMBL" id="JBAMYC010000033">
    <property type="protein sequence ID" value="MEI1252953.1"/>
    <property type="molecule type" value="Genomic_DNA"/>
</dbReference>
<gene>
    <name evidence="1" type="ORF">V8Q02_33935</name>
</gene>
<protein>
    <submittedName>
        <fullName evidence="1">Uncharacterized protein</fullName>
    </submittedName>
</protein>
<dbReference type="Proteomes" id="UP001531129">
    <property type="component" value="Unassembled WGS sequence"/>
</dbReference>
<evidence type="ECO:0000313" key="1">
    <source>
        <dbReference type="EMBL" id="MEI1252953.1"/>
    </source>
</evidence>
<dbReference type="RefSeq" id="WP_335916679.1">
    <property type="nucleotide sequence ID" value="NZ_JBAMYB010000032.1"/>
</dbReference>
<proteinExistence type="predicted"/>